<sequence length="219" mass="24101">MDHLICFSNTDRYICPVEFVAKSESTRQYIVESTSGVFNKKGYAGTALSDLIEATKLSKGSIYGNFENKEAVAIAAFDYNLSQVQQLIHDKVSQFEGYKEKLFAHAQVYHSFEQTPFPEGGCPLMNTGVEADDTSEVLREKAAEGIMSWMSSLATLIENGMAVNVFRPDTNSNETATTIIALIEGGMMMSKVTHNTSLMDDIVSVIGELIDRISNPNES</sequence>
<keyword evidence="1" id="KW-0805">Transcription regulation</keyword>
<proteinExistence type="predicted"/>
<evidence type="ECO:0000256" key="2">
    <source>
        <dbReference type="ARBA" id="ARBA00023125"/>
    </source>
</evidence>
<evidence type="ECO:0000256" key="1">
    <source>
        <dbReference type="ARBA" id="ARBA00023015"/>
    </source>
</evidence>
<keyword evidence="7" id="KW-1185">Reference proteome</keyword>
<evidence type="ECO:0000259" key="5">
    <source>
        <dbReference type="PROSITE" id="PS50977"/>
    </source>
</evidence>
<name>A0A1M5K1P8_9SPHI</name>
<dbReference type="PANTHER" id="PTHR47506">
    <property type="entry name" value="TRANSCRIPTIONAL REGULATORY PROTEIN"/>
    <property type="match status" value="1"/>
</dbReference>
<dbReference type="InterPro" id="IPR011075">
    <property type="entry name" value="TetR_C"/>
</dbReference>
<feature type="domain" description="HTH tetR-type" evidence="5">
    <location>
        <begin position="24"/>
        <end position="84"/>
    </location>
</feature>
<organism evidence="6 7">
    <name type="scientific">Pedobacter caeni</name>
    <dbReference type="NCBI Taxonomy" id="288992"/>
    <lineage>
        <taxon>Bacteria</taxon>
        <taxon>Pseudomonadati</taxon>
        <taxon>Bacteroidota</taxon>
        <taxon>Sphingobacteriia</taxon>
        <taxon>Sphingobacteriales</taxon>
        <taxon>Sphingobacteriaceae</taxon>
        <taxon>Pedobacter</taxon>
    </lineage>
</organism>
<dbReference type="InterPro" id="IPR001647">
    <property type="entry name" value="HTH_TetR"/>
</dbReference>
<protein>
    <submittedName>
        <fullName evidence="6">Transcriptional regulator, TetR family</fullName>
    </submittedName>
</protein>
<feature type="DNA-binding region" description="H-T-H motif" evidence="4">
    <location>
        <begin position="47"/>
        <end position="66"/>
    </location>
</feature>
<accession>A0A1M5K1P8</accession>
<dbReference type="SUPFAM" id="SSF48498">
    <property type="entry name" value="Tetracyclin repressor-like, C-terminal domain"/>
    <property type="match status" value="1"/>
</dbReference>
<dbReference type="Proteomes" id="UP000184287">
    <property type="component" value="Unassembled WGS sequence"/>
</dbReference>
<dbReference type="InterPro" id="IPR036271">
    <property type="entry name" value="Tet_transcr_reg_TetR-rel_C_sf"/>
</dbReference>
<keyword evidence="2 4" id="KW-0238">DNA-binding</keyword>
<dbReference type="AlphaFoldDB" id="A0A1M5K1P8"/>
<dbReference type="PANTHER" id="PTHR47506:SF3">
    <property type="entry name" value="HTH-TYPE TRANSCRIPTIONAL REGULATOR LMRA"/>
    <property type="match status" value="1"/>
</dbReference>
<keyword evidence="3" id="KW-0804">Transcription</keyword>
<dbReference type="InterPro" id="IPR009057">
    <property type="entry name" value="Homeodomain-like_sf"/>
</dbReference>
<evidence type="ECO:0000313" key="7">
    <source>
        <dbReference type="Proteomes" id="UP000184287"/>
    </source>
</evidence>
<evidence type="ECO:0000256" key="3">
    <source>
        <dbReference type="ARBA" id="ARBA00023163"/>
    </source>
</evidence>
<dbReference type="GO" id="GO:0003677">
    <property type="term" value="F:DNA binding"/>
    <property type="evidence" value="ECO:0007669"/>
    <property type="project" value="UniProtKB-UniRule"/>
</dbReference>
<evidence type="ECO:0000256" key="4">
    <source>
        <dbReference type="PROSITE-ProRule" id="PRU00335"/>
    </source>
</evidence>
<evidence type="ECO:0000313" key="6">
    <source>
        <dbReference type="EMBL" id="SHG46718.1"/>
    </source>
</evidence>
<dbReference type="Pfam" id="PF16925">
    <property type="entry name" value="TetR_C_13"/>
    <property type="match status" value="1"/>
</dbReference>
<dbReference type="SUPFAM" id="SSF46689">
    <property type="entry name" value="Homeodomain-like"/>
    <property type="match status" value="1"/>
</dbReference>
<dbReference type="PRINTS" id="PR00455">
    <property type="entry name" value="HTHTETR"/>
</dbReference>
<gene>
    <name evidence="6" type="ORF">SAMN04488522_105591</name>
</gene>
<dbReference type="Pfam" id="PF00440">
    <property type="entry name" value="TetR_N"/>
    <property type="match status" value="1"/>
</dbReference>
<reference evidence="7" key="1">
    <citation type="submission" date="2016-11" db="EMBL/GenBank/DDBJ databases">
        <authorList>
            <person name="Varghese N."/>
            <person name="Submissions S."/>
        </authorList>
    </citation>
    <scope>NUCLEOTIDE SEQUENCE [LARGE SCALE GENOMIC DNA]</scope>
    <source>
        <strain evidence="7">DSM 16990</strain>
    </source>
</reference>
<dbReference type="PROSITE" id="PS50977">
    <property type="entry name" value="HTH_TETR_2"/>
    <property type="match status" value="1"/>
</dbReference>
<dbReference type="EMBL" id="FQUQ01000005">
    <property type="protein sequence ID" value="SHG46718.1"/>
    <property type="molecule type" value="Genomic_DNA"/>
</dbReference>
<dbReference type="Gene3D" id="1.10.357.10">
    <property type="entry name" value="Tetracycline Repressor, domain 2"/>
    <property type="match status" value="1"/>
</dbReference>
<dbReference type="STRING" id="288992.SAMN04488522_105591"/>